<organism evidence="2 3">
    <name type="scientific">Necator americanus</name>
    <name type="common">Human hookworm</name>
    <dbReference type="NCBI Taxonomy" id="51031"/>
    <lineage>
        <taxon>Eukaryota</taxon>
        <taxon>Metazoa</taxon>
        <taxon>Ecdysozoa</taxon>
        <taxon>Nematoda</taxon>
        <taxon>Chromadorea</taxon>
        <taxon>Rhabditida</taxon>
        <taxon>Rhabditina</taxon>
        <taxon>Rhabditomorpha</taxon>
        <taxon>Strongyloidea</taxon>
        <taxon>Ancylostomatidae</taxon>
        <taxon>Bunostominae</taxon>
        <taxon>Necator</taxon>
    </lineage>
</organism>
<gene>
    <name evidence="2" type="ORF">NECAME_01132</name>
</gene>
<dbReference type="EMBL" id="KI669176">
    <property type="protein sequence ID" value="ETN69022.1"/>
    <property type="molecule type" value="Genomic_DNA"/>
</dbReference>
<sequence>MPTVSESVTAPEKERKQSDEMWQHVMPCLEISTRNFRHDRRPITPPPPGTRFSWPQVCGLLIRASVAIWCNQKHTSCLQFPSKVIC</sequence>
<proteinExistence type="predicted"/>
<accession>W2SJU1</accession>
<keyword evidence="3" id="KW-1185">Reference proteome</keyword>
<evidence type="ECO:0000313" key="3">
    <source>
        <dbReference type="Proteomes" id="UP000053676"/>
    </source>
</evidence>
<evidence type="ECO:0000256" key="1">
    <source>
        <dbReference type="SAM" id="MobiDB-lite"/>
    </source>
</evidence>
<dbReference type="AlphaFoldDB" id="W2SJU1"/>
<protein>
    <submittedName>
        <fullName evidence="2">Uncharacterized protein</fullName>
    </submittedName>
</protein>
<reference evidence="3" key="1">
    <citation type="journal article" date="2014" name="Nat. Genet.">
        <title>Genome of the human hookworm Necator americanus.</title>
        <authorList>
            <person name="Tang Y.T."/>
            <person name="Gao X."/>
            <person name="Rosa B.A."/>
            <person name="Abubucker S."/>
            <person name="Hallsworth-Pepin K."/>
            <person name="Martin J."/>
            <person name="Tyagi R."/>
            <person name="Heizer E."/>
            <person name="Zhang X."/>
            <person name="Bhonagiri-Palsikar V."/>
            <person name="Minx P."/>
            <person name="Warren W.C."/>
            <person name="Wang Q."/>
            <person name="Zhan B."/>
            <person name="Hotez P.J."/>
            <person name="Sternberg P.W."/>
            <person name="Dougall A."/>
            <person name="Gaze S.T."/>
            <person name="Mulvenna J."/>
            <person name="Sotillo J."/>
            <person name="Ranganathan S."/>
            <person name="Rabelo E.M."/>
            <person name="Wilson R.K."/>
            <person name="Felgner P.L."/>
            <person name="Bethony J."/>
            <person name="Hawdon J.M."/>
            <person name="Gasser R.B."/>
            <person name="Loukas A."/>
            <person name="Mitreva M."/>
        </authorList>
    </citation>
    <scope>NUCLEOTIDE SEQUENCE [LARGE SCALE GENOMIC DNA]</scope>
</reference>
<evidence type="ECO:0000313" key="2">
    <source>
        <dbReference type="EMBL" id="ETN69022.1"/>
    </source>
</evidence>
<dbReference type="Proteomes" id="UP000053676">
    <property type="component" value="Unassembled WGS sequence"/>
</dbReference>
<feature type="region of interest" description="Disordered" evidence="1">
    <location>
        <begin position="1"/>
        <end position="20"/>
    </location>
</feature>
<dbReference type="KEGG" id="nai:NECAME_01132"/>
<name>W2SJU1_NECAM</name>
<feature type="compositionally biased region" description="Basic and acidic residues" evidence="1">
    <location>
        <begin position="11"/>
        <end position="20"/>
    </location>
</feature>